<gene>
    <name evidence="1" type="ORF">Taro_004580</name>
</gene>
<keyword evidence="2" id="KW-1185">Reference proteome</keyword>
<evidence type="ECO:0000313" key="1">
    <source>
        <dbReference type="EMBL" id="MQL72260.1"/>
    </source>
</evidence>
<dbReference type="Proteomes" id="UP000652761">
    <property type="component" value="Unassembled WGS sequence"/>
</dbReference>
<sequence>MGSKVGCAAVDHCGIVVPDCVRATASPDMVGTPLMTLTPVSPSSSTSGDPPCMFHPPPPLFPPLGTPTIFFFLSASSSRRAGSPLPPSLLAPHRVLPSPRRRESAAAAMLAATTGELVAPPPPSLLPLPVLHRGGEERRCRRGDRGRGVPADISDWKRNGSYGFCLSTARFCLSTSTGCFEILGFGSK</sequence>
<name>A0A843TS33_COLES</name>
<comment type="caution">
    <text evidence="1">The sequence shown here is derived from an EMBL/GenBank/DDBJ whole genome shotgun (WGS) entry which is preliminary data.</text>
</comment>
<organism evidence="1 2">
    <name type="scientific">Colocasia esculenta</name>
    <name type="common">Wild taro</name>
    <name type="synonym">Arum esculentum</name>
    <dbReference type="NCBI Taxonomy" id="4460"/>
    <lineage>
        <taxon>Eukaryota</taxon>
        <taxon>Viridiplantae</taxon>
        <taxon>Streptophyta</taxon>
        <taxon>Embryophyta</taxon>
        <taxon>Tracheophyta</taxon>
        <taxon>Spermatophyta</taxon>
        <taxon>Magnoliopsida</taxon>
        <taxon>Liliopsida</taxon>
        <taxon>Araceae</taxon>
        <taxon>Aroideae</taxon>
        <taxon>Colocasieae</taxon>
        <taxon>Colocasia</taxon>
    </lineage>
</organism>
<accession>A0A843TS33</accession>
<reference evidence="1" key="1">
    <citation type="submission" date="2017-07" db="EMBL/GenBank/DDBJ databases">
        <title>Taro Niue Genome Assembly and Annotation.</title>
        <authorList>
            <person name="Atibalentja N."/>
            <person name="Keating K."/>
            <person name="Fields C.J."/>
        </authorList>
    </citation>
    <scope>NUCLEOTIDE SEQUENCE</scope>
    <source>
        <strain evidence="1">Niue_2</strain>
        <tissue evidence="1">Leaf</tissue>
    </source>
</reference>
<feature type="non-terminal residue" evidence="1">
    <location>
        <position position="1"/>
    </location>
</feature>
<proteinExistence type="predicted"/>
<dbReference type="AlphaFoldDB" id="A0A843TS33"/>
<protein>
    <submittedName>
        <fullName evidence="1">Uncharacterized protein</fullName>
    </submittedName>
</protein>
<dbReference type="EMBL" id="NMUH01000124">
    <property type="protein sequence ID" value="MQL72260.1"/>
    <property type="molecule type" value="Genomic_DNA"/>
</dbReference>
<evidence type="ECO:0000313" key="2">
    <source>
        <dbReference type="Proteomes" id="UP000652761"/>
    </source>
</evidence>